<proteinExistence type="predicted"/>
<accession>A0A142F0X4</accession>
<evidence type="ECO:0008006" key="3">
    <source>
        <dbReference type="Google" id="ProtNLM"/>
    </source>
</evidence>
<dbReference type="KEGG" id="vg:29124242"/>
<reference evidence="1" key="1">
    <citation type="submission" date="2016-02" db="EMBL/GenBank/DDBJ databases">
        <title>Complete genome sequence of bacteriophage vB_KpnP_KpV71 lytic for Klebsiella pneumoniae.</title>
        <authorList>
            <person name="Komisarova E.V."/>
            <person name="Krasilnikova V.M."/>
            <person name="Kislichkina A.A."/>
            <person name="Myakinina V.P."/>
            <person name="Volozhantsev N.V."/>
        </authorList>
    </citation>
    <scope>NUCLEOTIDE SEQUENCE [LARGE SCALE GENOMIC DNA]</scope>
</reference>
<dbReference type="OrthoDB" id="17711at10239"/>
<dbReference type="RefSeq" id="YP_009302706.1">
    <property type="nucleotide sequence ID" value="NC_031246.1"/>
</dbReference>
<dbReference type="EMBL" id="KU666550">
    <property type="protein sequence ID" value="AMQ66431.1"/>
    <property type="molecule type" value="Genomic_DNA"/>
</dbReference>
<keyword evidence="2" id="KW-1185">Reference proteome</keyword>
<name>A0A142F0X4_BPK71</name>
<evidence type="ECO:0000313" key="2">
    <source>
        <dbReference type="Proteomes" id="UP000202850"/>
    </source>
</evidence>
<gene>
    <name evidence="1" type="ORF">kpv71_02</name>
</gene>
<organism evidence="1 2">
    <name type="scientific">Klebsiella phage KpV71</name>
    <name type="common">Bacteriophage KpV71</name>
    <dbReference type="NCBI Taxonomy" id="1796998"/>
    <lineage>
        <taxon>Viruses</taxon>
        <taxon>Duplodnaviria</taxon>
        <taxon>Heunggongvirae</taxon>
        <taxon>Uroviricota</taxon>
        <taxon>Caudoviricetes</taxon>
        <taxon>Autographivirales</taxon>
        <taxon>Autoscriptoviridae</taxon>
        <taxon>Slopekvirinae</taxon>
        <taxon>Drulisvirus</taxon>
        <taxon>Drulisvirus KpV71</taxon>
    </lineage>
</organism>
<dbReference type="Proteomes" id="UP000202850">
    <property type="component" value="Segment"/>
</dbReference>
<dbReference type="GeneID" id="29124242"/>
<sequence>MLPSSRAKAKATGSTYYYTGKPCKYQHTAKRLTSSGECSECFKVRDKARSTSPAAKERRRAYYKDYQVRKAEALREYRKTRRPKHIMTEEQLRRKARHSARYRAARTQSVPSWYGEWDEFVMLEAIALAAERAECTGIAWHVDHMLPLKAKEVCGLHCAGNIQVIPATLNTHKCNRLLYTEPLEWLRA</sequence>
<organismHost>
    <name type="scientific">Klebsiella pneumoniae</name>
    <dbReference type="NCBI Taxonomy" id="573"/>
</organismHost>
<protein>
    <recommendedName>
        <fullName evidence="3">HNH endonuclease</fullName>
    </recommendedName>
</protein>
<evidence type="ECO:0000313" key="1">
    <source>
        <dbReference type="EMBL" id="AMQ66431.1"/>
    </source>
</evidence>